<keyword evidence="4" id="KW-0808">Transferase</keyword>
<dbReference type="GO" id="GO:0008483">
    <property type="term" value="F:transaminase activity"/>
    <property type="evidence" value="ECO:0007669"/>
    <property type="project" value="UniProtKB-KW"/>
</dbReference>
<dbReference type="InterPro" id="IPR015422">
    <property type="entry name" value="PyrdxlP-dep_Trfase_small"/>
</dbReference>
<evidence type="ECO:0000259" key="6">
    <source>
        <dbReference type="Pfam" id="PF00155"/>
    </source>
</evidence>
<protein>
    <submittedName>
        <fullName evidence="7">Aminotransferase class I/II-fold pyridoxal phosphate-dependent enzyme</fullName>
    </submittedName>
</protein>
<evidence type="ECO:0000256" key="4">
    <source>
        <dbReference type="ARBA" id="ARBA00022679"/>
    </source>
</evidence>
<organism evidence="7 8">
    <name type="scientific">Candidatus Gallitreponema excrementavium</name>
    <dbReference type="NCBI Taxonomy" id="2840840"/>
    <lineage>
        <taxon>Bacteria</taxon>
        <taxon>Pseudomonadati</taxon>
        <taxon>Spirochaetota</taxon>
        <taxon>Spirochaetia</taxon>
        <taxon>Spirochaetales</taxon>
        <taxon>Candidatus Gallitreponema</taxon>
    </lineage>
</organism>
<keyword evidence="5" id="KW-0663">Pyridoxal phosphate</keyword>
<dbReference type="GO" id="GO:0006520">
    <property type="term" value="P:amino acid metabolic process"/>
    <property type="evidence" value="ECO:0007669"/>
    <property type="project" value="InterPro"/>
</dbReference>
<dbReference type="Proteomes" id="UP000823638">
    <property type="component" value="Unassembled WGS sequence"/>
</dbReference>
<evidence type="ECO:0000256" key="5">
    <source>
        <dbReference type="ARBA" id="ARBA00022898"/>
    </source>
</evidence>
<dbReference type="CDD" id="cd00609">
    <property type="entry name" value="AAT_like"/>
    <property type="match status" value="1"/>
</dbReference>
<dbReference type="Gene3D" id="3.40.640.10">
    <property type="entry name" value="Type I PLP-dependent aspartate aminotransferase-like (Major domain)"/>
    <property type="match status" value="1"/>
</dbReference>
<comment type="similarity">
    <text evidence="2">Belongs to the class-I pyridoxal-phosphate-dependent aminotransferase family.</text>
</comment>
<dbReference type="Gene3D" id="3.90.1150.10">
    <property type="entry name" value="Aspartate Aminotransferase, domain 1"/>
    <property type="match status" value="1"/>
</dbReference>
<dbReference type="InterPro" id="IPR004839">
    <property type="entry name" value="Aminotransferase_I/II_large"/>
</dbReference>
<reference evidence="7" key="2">
    <citation type="journal article" date="2021" name="PeerJ">
        <title>Extensive microbial diversity within the chicken gut microbiome revealed by metagenomics and culture.</title>
        <authorList>
            <person name="Gilroy R."/>
            <person name="Ravi A."/>
            <person name="Getino M."/>
            <person name="Pursley I."/>
            <person name="Horton D.L."/>
            <person name="Alikhan N.F."/>
            <person name="Baker D."/>
            <person name="Gharbi K."/>
            <person name="Hall N."/>
            <person name="Watson M."/>
            <person name="Adriaenssens E.M."/>
            <person name="Foster-Nyarko E."/>
            <person name="Jarju S."/>
            <person name="Secka A."/>
            <person name="Antonio M."/>
            <person name="Oren A."/>
            <person name="Chaudhuri R.R."/>
            <person name="La Ragione R."/>
            <person name="Hildebrand F."/>
            <person name="Pallen M.J."/>
        </authorList>
    </citation>
    <scope>NUCLEOTIDE SEQUENCE</scope>
    <source>
        <strain evidence="7">10532</strain>
    </source>
</reference>
<evidence type="ECO:0000256" key="1">
    <source>
        <dbReference type="ARBA" id="ARBA00001933"/>
    </source>
</evidence>
<evidence type="ECO:0000313" key="8">
    <source>
        <dbReference type="Proteomes" id="UP000823638"/>
    </source>
</evidence>
<keyword evidence="3 7" id="KW-0032">Aminotransferase</keyword>
<evidence type="ECO:0000256" key="2">
    <source>
        <dbReference type="ARBA" id="ARBA00007441"/>
    </source>
</evidence>
<feature type="domain" description="Aminotransferase class I/classII large" evidence="6">
    <location>
        <begin position="64"/>
        <end position="421"/>
    </location>
</feature>
<dbReference type="InterPro" id="IPR050596">
    <property type="entry name" value="AspAT/PAT-like"/>
</dbReference>
<dbReference type="PANTHER" id="PTHR46383">
    <property type="entry name" value="ASPARTATE AMINOTRANSFERASE"/>
    <property type="match status" value="1"/>
</dbReference>
<dbReference type="AlphaFoldDB" id="A0A9D9HNE9"/>
<accession>A0A9D9HNE9</accession>
<comment type="caution">
    <text evidence="7">The sequence shown here is derived from an EMBL/GenBank/DDBJ whole genome shotgun (WGS) entry which is preliminary data.</text>
</comment>
<dbReference type="EMBL" id="JADIMM010000024">
    <property type="protein sequence ID" value="MBO8457020.1"/>
    <property type="molecule type" value="Genomic_DNA"/>
</dbReference>
<dbReference type="GO" id="GO:0030170">
    <property type="term" value="F:pyridoxal phosphate binding"/>
    <property type="evidence" value="ECO:0007669"/>
    <property type="project" value="InterPro"/>
</dbReference>
<dbReference type="InterPro" id="IPR015421">
    <property type="entry name" value="PyrdxlP-dep_Trfase_major"/>
</dbReference>
<comment type="cofactor">
    <cofactor evidence="1">
        <name>pyridoxal 5'-phosphate</name>
        <dbReference type="ChEBI" id="CHEBI:597326"/>
    </cofactor>
</comment>
<dbReference type="SUPFAM" id="SSF53383">
    <property type="entry name" value="PLP-dependent transferases"/>
    <property type="match status" value="1"/>
</dbReference>
<dbReference type="PANTHER" id="PTHR46383:SF1">
    <property type="entry name" value="ASPARTATE AMINOTRANSFERASE"/>
    <property type="match status" value="1"/>
</dbReference>
<reference evidence="7" key="1">
    <citation type="submission" date="2020-10" db="EMBL/GenBank/DDBJ databases">
        <authorList>
            <person name="Gilroy R."/>
        </authorList>
    </citation>
    <scope>NUCLEOTIDE SEQUENCE</scope>
    <source>
        <strain evidence="7">10532</strain>
    </source>
</reference>
<dbReference type="Pfam" id="PF00155">
    <property type="entry name" value="Aminotran_1_2"/>
    <property type="match status" value="1"/>
</dbReference>
<name>A0A9D9HNE9_9SPIR</name>
<dbReference type="NCBIfam" id="NF006388">
    <property type="entry name" value="PRK08637.1"/>
    <property type="match status" value="1"/>
</dbReference>
<sequence>MNPLAIELNQLLSDTPAAELLSGMGKRLYFPKGIIAQSAEAKSLGKRANATIGTARKDGKPLMLSSVKEQLPGLSPAESVAYAPTAGVPELRELWLNKIGAKNPSIDVGKISLPVVVPGLTAGISYITDLFLDDGDVLLAGDPAWDNYNLIVETRHESILGGFKMLDEKGFNMESFKEAVDSRKKEGKIKLLLNFPQNPAGYTITKAEGEKIRDYLVSVADEGVKLLVCCDDAYFGLFYEDDINPESLFAMLYNAHKNILAIKIDGPTKEDCAWGFRTGFITFGCKDMTKEQYDALNKKLMGAIRSSVSCCATPSQYIIMKAIKDERTGAEKKEFEKILEERYKIVKEFLGTKKGHSVLTPMPFNSGYFMSLECKGIKAEDLRVKLLKDYGIGTVAIDENHLRIAFSSLETNTIREVYEYIYKAAEELA</sequence>
<evidence type="ECO:0000256" key="3">
    <source>
        <dbReference type="ARBA" id="ARBA00022576"/>
    </source>
</evidence>
<proteinExistence type="inferred from homology"/>
<gene>
    <name evidence="7" type="ORF">IAA81_02190</name>
</gene>
<evidence type="ECO:0000313" key="7">
    <source>
        <dbReference type="EMBL" id="MBO8457020.1"/>
    </source>
</evidence>
<dbReference type="InterPro" id="IPR015424">
    <property type="entry name" value="PyrdxlP-dep_Trfase"/>
</dbReference>